<accession>R9PSU0</accession>
<evidence type="ECO:0000313" key="1">
    <source>
        <dbReference type="EMBL" id="JAA74514.1"/>
    </source>
</evidence>
<dbReference type="OrthoDB" id="6117597at2759"/>
<dbReference type="EMBL" id="GABX01000005">
    <property type="protein sequence ID" value="JAA74514.1"/>
    <property type="molecule type" value="mRNA"/>
</dbReference>
<feature type="non-terminal residue" evidence="1">
    <location>
        <position position="1"/>
    </location>
</feature>
<dbReference type="AlphaFoldDB" id="R9PSU0"/>
<feature type="non-terminal residue" evidence="1">
    <location>
        <position position="304"/>
    </location>
</feature>
<sequence>PAAKSIRNVIYSRRRAFLDKVRLHKAILEENLNMRVVFAKARVDAFENINTKRYEKFTYFLDMQCPDSADILDKASNVNRFGKFEFIYSWYLLSKVNQELEDIFHIFTRFKTRMDMDVKVLAVDDFGRFEVSEIFNPGINVGLTTRRIGKLQNGSVIIDKNWSYYESRMNMTGVLIRSANVIRYPFTTSFDEYMTDPKLMKYDIYSKFHYQLFQGLVHIHGFEYNTSLPFSWFGNTSSGEDGGLAKMLWDDTIDISSAGCILRLLDSDRIDFYDYIMPYYKFRSCFFPQSRSRKAELLRSIKAV</sequence>
<proteinExistence type="evidence at transcript level"/>
<organism evidence="1">
    <name type="scientific">Dendroctonus ponderosae</name>
    <name type="common">Mountain pine beetle</name>
    <dbReference type="NCBI Taxonomy" id="77166"/>
    <lineage>
        <taxon>Eukaryota</taxon>
        <taxon>Metazoa</taxon>
        <taxon>Ecdysozoa</taxon>
        <taxon>Arthropoda</taxon>
        <taxon>Hexapoda</taxon>
        <taxon>Insecta</taxon>
        <taxon>Pterygota</taxon>
        <taxon>Neoptera</taxon>
        <taxon>Endopterygota</taxon>
        <taxon>Coleoptera</taxon>
        <taxon>Polyphaga</taxon>
        <taxon>Cucujiformia</taxon>
        <taxon>Curculionidae</taxon>
        <taxon>Scolytinae</taxon>
        <taxon>Dendroctonus</taxon>
    </lineage>
</organism>
<keyword evidence="1" id="KW-0675">Receptor</keyword>
<reference evidence="1" key="1">
    <citation type="journal article" date="2013" name="BMC Genomics">
        <title>Antennal transcriptome analysis of the chemosensory gene families in the tree killing bark beetles, Ips typographus and Dendroctonus ponderosae (Coleoptera: Curculionidae: Scolytinae).</title>
        <authorList>
            <person name="Andersson M.N."/>
            <person name="Grosse-Wilde E."/>
            <person name="Keeling C.I."/>
            <person name="Bengtsson J.M."/>
            <person name="Yuen M.M."/>
            <person name="Li M."/>
            <person name="Hillbur Y."/>
            <person name="Bohlmann J."/>
            <person name="Hansson B.S."/>
            <person name="Schlyter F."/>
        </authorList>
    </citation>
    <scope>NUCLEOTIDE SEQUENCE</scope>
</reference>
<protein>
    <submittedName>
        <fullName evidence="1">Ionotropic receptor onIR75x</fullName>
    </submittedName>
</protein>
<name>R9PSU0_DENPD</name>